<name>A0ABP8YDL8_9MICO</name>
<dbReference type="EMBL" id="BAABHM010000050">
    <property type="protein sequence ID" value="GAA4727168.1"/>
    <property type="molecule type" value="Genomic_DNA"/>
</dbReference>
<accession>A0ABP8YDL8</accession>
<evidence type="ECO:0000313" key="2">
    <source>
        <dbReference type="Proteomes" id="UP001500843"/>
    </source>
</evidence>
<gene>
    <name evidence="1" type="ORF">GCM10023198_60130</name>
</gene>
<reference evidence="2" key="1">
    <citation type="journal article" date="2019" name="Int. J. Syst. Evol. Microbiol.">
        <title>The Global Catalogue of Microorganisms (GCM) 10K type strain sequencing project: providing services to taxonomists for standard genome sequencing and annotation.</title>
        <authorList>
            <consortium name="The Broad Institute Genomics Platform"/>
            <consortium name="The Broad Institute Genome Sequencing Center for Infectious Disease"/>
            <person name="Wu L."/>
            <person name="Ma J."/>
        </authorList>
    </citation>
    <scope>NUCLEOTIDE SEQUENCE [LARGE SCALE GENOMIC DNA]</scope>
    <source>
        <strain evidence="2">JCM 17975</strain>
    </source>
</reference>
<dbReference type="RefSeq" id="WP_206477552.1">
    <property type="nucleotide sequence ID" value="NZ_BAABHM010000050.1"/>
</dbReference>
<keyword evidence="2" id="KW-1185">Reference proteome</keyword>
<proteinExistence type="predicted"/>
<protein>
    <submittedName>
        <fullName evidence="1">Uncharacterized protein</fullName>
    </submittedName>
</protein>
<dbReference type="Proteomes" id="UP001500843">
    <property type="component" value="Unassembled WGS sequence"/>
</dbReference>
<comment type="caution">
    <text evidence="1">The sequence shown here is derived from an EMBL/GenBank/DDBJ whole genome shotgun (WGS) entry which is preliminary data.</text>
</comment>
<evidence type="ECO:0000313" key="1">
    <source>
        <dbReference type="EMBL" id="GAA4727168.1"/>
    </source>
</evidence>
<sequence length="157" mass="17424">MITKEHDLCLLHYGQLTTPIDRVSLEAPVWPNDLRSFVGDGDLCVHIALPRQRVRWNGLFTAVRLLAERTAHVGVHVQPERAGFSLDPAVLLHSRTRRHREILTAVLADAAAARVELTPEQVRVESYSATRSSLRLPPSAGRAQAWGVMSVAWLPLA</sequence>
<organism evidence="1 2">
    <name type="scientific">Promicromonospora umidemergens</name>
    <dbReference type="NCBI Taxonomy" id="629679"/>
    <lineage>
        <taxon>Bacteria</taxon>
        <taxon>Bacillati</taxon>
        <taxon>Actinomycetota</taxon>
        <taxon>Actinomycetes</taxon>
        <taxon>Micrococcales</taxon>
        <taxon>Promicromonosporaceae</taxon>
        <taxon>Promicromonospora</taxon>
    </lineage>
</organism>